<gene>
    <name evidence="2" type="ORF">IAC07_05780</name>
</gene>
<dbReference type="Proteomes" id="UP000771749">
    <property type="component" value="Unassembled WGS sequence"/>
</dbReference>
<dbReference type="AlphaFoldDB" id="A0A940DRA6"/>
<accession>A0A940DRA6</accession>
<evidence type="ECO:0000313" key="2">
    <source>
        <dbReference type="EMBL" id="MBO8454217.1"/>
    </source>
</evidence>
<dbReference type="PROSITE" id="PS51257">
    <property type="entry name" value="PROKAR_LIPOPROTEIN"/>
    <property type="match status" value="1"/>
</dbReference>
<protein>
    <submittedName>
        <fullName evidence="2">Uncharacterized protein</fullName>
    </submittedName>
</protein>
<dbReference type="EMBL" id="JADIMJ010000086">
    <property type="protein sequence ID" value="MBO8454217.1"/>
    <property type="molecule type" value="Genomic_DNA"/>
</dbReference>
<organism evidence="2 3">
    <name type="scientific">Candidatus Cryptobacteroides gallistercoris</name>
    <dbReference type="NCBI Taxonomy" id="2840765"/>
    <lineage>
        <taxon>Bacteria</taxon>
        <taxon>Pseudomonadati</taxon>
        <taxon>Bacteroidota</taxon>
        <taxon>Bacteroidia</taxon>
        <taxon>Bacteroidales</taxon>
        <taxon>Candidatus Cryptobacteroides</taxon>
    </lineage>
</organism>
<keyword evidence="1" id="KW-0812">Transmembrane</keyword>
<comment type="caution">
    <text evidence="2">The sequence shown here is derived from an EMBL/GenBank/DDBJ whole genome shotgun (WGS) entry which is preliminary data.</text>
</comment>
<sequence length="148" mass="16834">MEKEFSRVHSATDIIVSIVLVAGGCTLVLLPTSTSVNVLGFFMIITGLVLALILRTGYKDKETGERFRKTEKFFPAHCKDSISRAMVSAPEKIDFSEENKGNGLRLDTFFNSKTGHVYCRLYEYIPYRYQPCTEYITIDMKQAEKLTK</sequence>
<name>A0A940DRA6_9BACT</name>
<evidence type="ECO:0000256" key="1">
    <source>
        <dbReference type="SAM" id="Phobius"/>
    </source>
</evidence>
<keyword evidence="1" id="KW-1133">Transmembrane helix</keyword>
<reference evidence="2" key="1">
    <citation type="submission" date="2020-10" db="EMBL/GenBank/DDBJ databases">
        <authorList>
            <person name="Gilroy R."/>
        </authorList>
    </citation>
    <scope>NUCLEOTIDE SEQUENCE</scope>
    <source>
        <strain evidence="2">F1-3629</strain>
    </source>
</reference>
<reference evidence="2" key="2">
    <citation type="journal article" date="2021" name="PeerJ">
        <title>Extensive microbial diversity within the chicken gut microbiome revealed by metagenomics and culture.</title>
        <authorList>
            <person name="Gilroy R."/>
            <person name="Ravi A."/>
            <person name="Getino M."/>
            <person name="Pursley I."/>
            <person name="Horton D.L."/>
            <person name="Alikhan N.F."/>
            <person name="Baker D."/>
            <person name="Gharbi K."/>
            <person name="Hall N."/>
            <person name="Watson M."/>
            <person name="Adriaenssens E.M."/>
            <person name="Foster-Nyarko E."/>
            <person name="Jarju S."/>
            <person name="Secka A."/>
            <person name="Antonio M."/>
            <person name="Oren A."/>
            <person name="Chaudhuri R.R."/>
            <person name="La Ragione R."/>
            <person name="Hildebrand F."/>
            <person name="Pallen M.J."/>
        </authorList>
    </citation>
    <scope>NUCLEOTIDE SEQUENCE</scope>
    <source>
        <strain evidence="2">F1-3629</strain>
    </source>
</reference>
<keyword evidence="1" id="KW-0472">Membrane</keyword>
<evidence type="ECO:0000313" key="3">
    <source>
        <dbReference type="Proteomes" id="UP000771749"/>
    </source>
</evidence>
<proteinExistence type="predicted"/>
<feature type="transmembrane region" description="Helical" evidence="1">
    <location>
        <begin position="12"/>
        <end position="32"/>
    </location>
</feature>
<feature type="transmembrane region" description="Helical" evidence="1">
    <location>
        <begin position="38"/>
        <end position="58"/>
    </location>
</feature>